<gene>
    <name evidence="7" type="ORF">RNAN_3672</name>
</gene>
<keyword evidence="4" id="KW-0798">TonB box</keyword>
<dbReference type="Gene3D" id="2.170.130.10">
    <property type="entry name" value="TonB-dependent receptor, plug domain"/>
    <property type="match status" value="1"/>
</dbReference>
<dbReference type="SUPFAM" id="SSF56935">
    <property type="entry name" value="Porins"/>
    <property type="match status" value="1"/>
</dbReference>
<dbReference type="Gene3D" id="2.40.170.20">
    <property type="entry name" value="TonB-dependent receptor, beta-barrel domain"/>
    <property type="match status" value="1"/>
</dbReference>
<organism evidence="7 8">
    <name type="scientific">Rheinheimera nanhaiensis E407-8</name>
    <dbReference type="NCBI Taxonomy" id="562729"/>
    <lineage>
        <taxon>Bacteria</taxon>
        <taxon>Pseudomonadati</taxon>
        <taxon>Pseudomonadota</taxon>
        <taxon>Gammaproteobacteria</taxon>
        <taxon>Chromatiales</taxon>
        <taxon>Chromatiaceae</taxon>
        <taxon>Rheinheimera</taxon>
    </lineage>
</organism>
<keyword evidence="2 4" id="KW-0472">Membrane</keyword>
<reference evidence="7 8" key="1">
    <citation type="journal article" date="2012" name="J. Bacteriol.">
        <title>Genome Sequence of the Protease-Producing Bacterium Rheinheimera nanhaiensis E407-8T, Isolated from Deep-Sea Sediment of the South China Sea.</title>
        <authorList>
            <person name="Zhang X.-Y."/>
            <person name="Zhang Y.-J."/>
            <person name="Qin Q.-L."/>
            <person name="Xie B.-B."/>
            <person name="Chen X.-L."/>
            <person name="Zhou B.-C."/>
            <person name="Zhang Y.-Z."/>
        </authorList>
    </citation>
    <scope>NUCLEOTIDE SEQUENCE [LARGE SCALE GENOMIC DNA]</scope>
    <source>
        <strain evidence="7 8">E407-8</strain>
    </source>
</reference>
<comment type="subcellular location">
    <subcellularLocation>
        <location evidence="1 4">Cell outer membrane</location>
    </subcellularLocation>
</comment>
<evidence type="ECO:0000256" key="4">
    <source>
        <dbReference type="RuleBase" id="RU003357"/>
    </source>
</evidence>
<dbReference type="InterPro" id="IPR012910">
    <property type="entry name" value="Plug_dom"/>
</dbReference>
<sequence length="962" mass="105025">MAALTAAGDTHNTPGMKDMTKFKLSMLTLALAAAGSGTMAYAQTAPQADEQAKADEQIEVISVTGYRGSLQRAQAIKMSENSIVEVLSAEDIGKLPDTSVAESLARLPGLAGERRNGRTSGLSVRGFNENYVGTSLNGRELLGMGDNRGVEYDLYPSEIVSTALIYKTPDASLMAQGIGGTVDLQTVKPLSAERTIAFNGSYEKNDQDSGNPDFDNKGHRLSFNYVDKFLDDKLGVALVVATMETPRQEQQFRGWGYAGANAARAADGVTVPEGTVILGGHDSFTRSAMLERDSIALVLEYAVNDQLKATFDALYIDFNEQDARRGLEEGGAEWGTGAYTITGVENGLVTSGFYDGFYSVVRNDVREQDAELKTFGLNLEYQISDNWLGQLDISSGKVTKSITDIESYSGVGRANTPNRPITARSWVMTPNGAFYSDHPTIAPVDLTDPSLIRLAGPQAWGGSLAPIQNFQGVPGFGPDTAQDGFVNNPDFEETLDSVRLQANGYVEWGIFNELELGVVYKERSKTKINNGAFLTANDWPDASPIPNVLGVADLSFIGINGVLAYDSLGLYRSGFYTETNAALLENGRFGDTYKIDEKLTTLYGMLDISTEIGDIAVTGNVGVQIVRADQSGDGFSTTTNAQGFTEPTPVSAGTDYTDVLPSLNLSFEVADRQYVRTSLSKVMSRPRMDDMRPNSQVTFAFNDNNILDDDPLNSAWGGNGGNTELKPLEADQFDLSYENYYHDNGFFAASFFFKDLKNWHRNVTLINDFTANYIPGFHQSSDGTGNQPPATFLGRLDVRQDGLQGFVRGYEFQASVPFDIFHEALDGFGIVASATFMDGKLDDGGRVPGLSEEIFTLTAYYEYKGFEFRISGTKRDEFQTEERGLSLSLVPVNRQGSELWDAQIGYDFSESGIEALKGLRVTLQAQNLTDEKDVSYNGDDTRQVVTYQSFGRNYMLGLNYKF</sequence>
<evidence type="ECO:0000256" key="3">
    <source>
        <dbReference type="ARBA" id="ARBA00023237"/>
    </source>
</evidence>
<dbReference type="PANTHER" id="PTHR40980">
    <property type="entry name" value="PLUG DOMAIN-CONTAINING PROTEIN"/>
    <property type="match status" value="1"/>
</dbReference>
<feature type="domain" description="TonB-dependent receptor-like beta-barrel" evidence="5">
    <location>
        <begin position="475"/>
        <end position="928"/>
    </location>
</feature>
<dbReference type="InterPro" id="IPR036942">
    <property type="entry name" value="Beta-barrel_TonB_sf"/>
</dbReference>
<protein>
    <submittedName>
        <fullName evidence="7">TonB-dependent receptor</fullName>
    </submittedName>
</protein>
<dbReference type="NCBIfam" id="TIGR01782">
    <property type="entry name" value="TonB-Xanth-Caul"/>
    <property type="match status" value="1"/>
</dbReference>
<keyword evidence="8" id="KW-1185">Reference proteome</keyword>
<dbReference type="Proteomes" id="UP000004374">
    <property type="component" value="Unassembled WGS sequence"/>
</dbReference>
<dbReference type="EMBL" id="BAFK01000036">
    <property type="protein sequence ID" value="GAB60646.1"/>
    <property type="molecule type" value="Genomic_DNA"/>
</dbReference>
<accession>I1E2W8</accession>
<evidence type="ECO:0000313" key="8">
    <source>
        <dbReference type="Proteomes" id="UP000004374"/>
    </source>
</evidence>
<dbReference type="PANTHER" id="PTHR40980:SF3">
    <property type="entry name" value="TONB-DEPENDENT RECEPTOR-LIKE BETA-BARREL DOMAIN-CONTAINING PROTEIN"/>
    <property type="match status" value="1"/>
</dbReference>
<name>I1E2W8_9GAMM</name>
<dbReference type="AlphaFoldDB" id="I1E2W8"/>
<dbReference type="InterPro" id="IPR000531">
    <property type="entry name" value="Beta-barrel_TonB"/>
</dbReference>
<keyword evidence="3" id="KW-0998">Cell outer membrane</keyword>
<dbReference type="InterPro" id="IPR037066">
    <property type="entry name" value="Plug_dom_sf"/>
</dbReference>
<comment type="caution">
    <text evidence="7">The sequence shown here is derived from an EMBL/GenBank/DDBJ whole genome shotgun (WGS) entry which is preliminary data.</text>
</comment>
<evidence type="ECO:0000313" key="7">
    <source>
        <dbReference type="EMBL" id="GAB60646.1"/>
    </source>
</evidence>
<dbReference type="Pfam" id="PF07715">
    <property type="entry name" value="Plug"/>
    <property type="match status" value="1"/>
</dbReference>
<feature type="domain" description="TonB-dependent receptor plug" evidence="6">
    <location>
        <begin position="80"/>
        <end position="180"/>
    </location>
</feature>
<evidence type="ECO:0000256" key="1">
    <source>
        <dbReference type="ARBA" id="ARBA00004442"/>
    </source>
</evidence>
<dbReference type="Pfam" id="PF00593">
    <property type="entry name" value="TonB_dep_Rec_b-barrel"/>
    <property type="match status" value="1"/>
</dbReference>
<evidence type="ECO:0000259" key="5">
    <source>
        <dbReference type="Pfam" id="PF00593"/>
    </source>
</evidence>
<dbReference type="InterPro" id="IPR010104">
    <property type="entry name" value="TonB_rcpt_bac"/>
</dbReference>
<dbReference type="STRING" id="562729.RNAN_3672"/>
<proteinExistence type="inferred from homology"/>
<comment type="similarity">
    <text evidence="4">Belongs to the TonB-dependent receptor family.</text>
</comment>
<evidence type="ECO:0000256" key="2">
    <source>
        <dbReference type="ARBA" id="ARBA00023136"/>
    </source>
</evidence>
<evidence type="ECO:0000259" key="6">
    <source>
        <dbReference type="Pfam" id="PF07715"/>
    </source>
</evidence>
<keyword evidence="7" id="KW-0675">Receptor</keyword>
<dbReference type="GO" id="GO:0009279">
    <property type="term" value="C:cell outer membrane"/>
    <property type="evidence" value="ECO:0007669"/>
    <property type="project" value="UniProtKB-SubCell"/>
</dbReference>